<keyword evidence="2" id="KW-1185">Reference proteome</keyword>
<dbReference type="EMBL" id="CAKLCM010000003">
    <property type="protein sequence ID" value="CAH0530356.1"/>
    <property type="molecule type" value="Genomic_DNA"/>
</dbReference>
<evidence type="ECO:0000313" key="1">
    <source>
        <dbReference type="EMBL" id="CAH0530356.1"/>
    </source>
</evidence>
<reference evidence="1" key="1">
    <citation type="submission" date="2021-12" db="EMBL/GenBank/DDBJ databases">
        <authorList>
            <person name="Rodrigo-Torres L."/>
            <person name="Arahal R. D."/>
            <person name="Lucena T."/>
        </authorList>
    </citation>
    <scope>NUCLEOTIDE SEQUENCE</scope>
    <source>
        <strain evidence="1">CECT 8226</strain>
    </source>
</reference>
<proteinExistence type="predicted"/>
<gene>
    <name evidence="1" type="ORF">VHP8226_03999</name>
</gene>
<sequence length="103" mass="11642">MLSDQVCQQGEVKIRLDHVYVHPLTATPVEVFWPNATTDELSMSLQGVEMNMGQVQVKLTMIKPDVFQGDILLPICSESQMTWYGSITDGQKTVQTALRMKER</sequence>
<evidence type="ECO:0000313" key="2">
    <source>
        <dbReference type="Proteomes" id="UP000838160"/>
    </source>
</evidence>
<organism evidence="1 2">
    <name type="scientific">Vibrio hippocampi</name>
    <dbReference type="NCBI Taxonomy" id="654686"/>
    <lineage>
        <taxon>Bacteria</taxon>
        <taxon>Pseudomonadati</taxon>
        <taxon>Pseudomonadota</taxon>
        <taxon>Gammaproteobacteria</taxon>
        <taxon>Vibrionales</taxon>
        <taxon>Vibrionaceae</taxon>
        <taxon>Vibrio</taxon>
    </lineage>
</organism>
<accession>A0ABN8DN89</accession>
<protein>
    <submittedName>
        <fullName evidence="1">Uncharacterized protein</fullName>
    </submittedName>
</protein>
<comment type="caution">
    <text evidence="1">The sequence shown here is derived from an EMBL/GenBank/DDBJ whole genome shotgun (WGS) entry which is preliminary data.</text>
</comment>
<dbReference type="Proteomes" id="UP000838160">
    <property type="component" value="Unassembled WGS sequence"/>
</dbReference>
<name>A0ABN8DN89_9VIBR</name>